<evidence type="ECO:0000256" key="1">
    <source>
        <dbReference type="SAM" id="MobiDB-lite"/>
    </source>
</evidence>
<sequence length="290" mass="29261">MTTTSFVVTPSSADEETNPRSSSALDAPSRIRVNFTGVGISGCVVALFSTVTFRLFWPAAGATAVHAILGEGVMVLSRPGGELFWCPGSLRGSPGSGILKYMCDSLGYKHFSTHFIFQTGIARVPLAGAAGGPGIGRAAGRGIPAGVPMPQAPAGLAGPVRGVGGPSQQVMTPQGRGTVAAAAAAATASIAGAPTQYPPGRGGPPPPIGRGAPPPGMMGPPPGMRPPMGPPMGIPPGRGTPMGMPPPGMRPPPPGMRGKCSQQSLGLPILLGWEVKGRSDFGHILWAFRP</sequence>
<dbReference type="AlphaFoldDB" id="A0A834DLY3"/>
<protein>
    <submittedName>
        <fullName evidence="2">Uncharacterized protein</fullName>
    </submittedName>
</protein>
<dbReference type="GO" id="GO:0016607">
    <property type="term" value="C:nuclear speck"/>
    <property type="evidence" value="ECO:0007669"/>
    <property type="project" value="TreeGrafter"/>
</dbReference>
<dbReference type="PANTHER" id="PTHR14508">
    <property type="entry name" value="SNRPN UPSTREAM READING FRAME PROTEIN, SNURF"/>
    <property type="match status" value="1"/>
</dbReference>
<feature type="compositionally biased region" description="Pro residues" evidence="1">
    <location>
        <begin position="201"/>
        <end position="223"/>
    </location>
</feature>
<dbReference type="Proteomes" id="UP000664940">
    <property type="component" value="Unassembled WGS sequence"/>
</dbReference>
<organism evidence="2 3">
    <name type="scientific">Phyllostomus discolor</name>
    <name type="common">pale spear-nosed bat</name>
    <dbReference type="NCBI Taxonomy" id="89673"/>
    <lineage>
        <taxon>Eukaryota</taxon>
        <taxon>Metazoa</taxon>
        <taxon>Chordata</taxon>
        <taxon>Craniata</taxon>
        <taxon>Vertebrata</taxon>
        <taxon>Euteleostomi</taxon>
        <taxon>Mammalia</taxon>
        <taxon>Eutheria</taxon>
        <taxon>Laurasiatheria</taxon>
        <taxon>Chiroptera</taxon>
        <taxon>Yangochiroptera</taxon>
        <taxon>Phyllostomidae</taxon>
        <taxon>Phyllostominae</taxon>
        <taxon>Phyllostomus</taxon>
    </lineage>
</organism>
<proteinExistence type="predicted"/>
<feature type="region of interest" description="Disordered" evidence="1">
    <location>
        <begin position="240"/>
        <end position="261"/>
    </location>
</feature>
<feature type="compositionally biased region" description="Polar residues" evidence="1">
    <location>
        <begin position="1"/>
        <end position="12"/>
    </location>
</feature>
<comment type="caution">
    <text evidence="2">The sequence shown here is derived from an EMBL/GenBank/DDBJ whole genome shotgun (WGS) entry which is preliminary data.</text>
</comment>
<evidence type="ECO:0000313" key="2">
    <source>
        <dbReference type="EMBL" id="KAF6088375.1"/>
    </source>
</evidence>
<feature type="region of interest" description="Disordered" evidence="1">
    <location>
        <begin position="192"/>
        <end position="223"/>
    </location>
</feature>
<dbReference type="PANTHER" id="PTHR14508:SF2">
    <property type="entry name" value="SNRPN UPSTREAM READING FRAME PROTEIN-RELATED"/>
    <property type="match status" value="1"/>
</dbReference>
<evidence type="ECO:0000313" key="3">
    <source>
        <dbReference type="Proteomes" id="UP000664940"/>
    </source>
</evidence>
<reference evidence="2 3" key="1">
    <citation type="journal article" date="2020" name="Nature">
        <title>Six reference-quality genomes reveal evolution of bat adaptations.</title>
        <authorList>
            <person name="Jebb D."/>
            <person name="Huang Z."/>
            <person name="Pippel M."/>
            <person name="Hughes G.M."/>
            <person name="Lavrichenko K."/>
            <person name="Devanna P."/>
            <person name="Winkler S."/>
            <person name="Jermiin L.S."/>
            <person name="Skirmuntt E.C."/>
            <person name="Katzourakis A."/>
            <person name="Burkitt-Gray L."/>
            <person name="Ray D.A."/>
            <person name="Sullivan K.A.M."/>
            <person name="Roscito J.G."/>
            <person name="Kirilenko B.M."/>
            <person name="Davalos L.M."/>
            <person name="Corthals A.P."/>
            <person name="Power M.L."/>
            <person name="Jones G."/>
            <person name="Ransome R.D."/>
            <person name="Dechmann D.K.N."/>
            <person name="Locatelli A.G."/>
            <person name="Puechmaille S.J."/>
            <person name="Fedrigo O."/>
            <person name="Jarvis E.D."/>
            <person name="Hiller M."/>
            <person name="Vernes S.C."/>
            <person name="Myers E.W."/>
            <person name="Teeling E.C."/>
        </authorList>
    </citation>
    <scope>NUCLEOTIDE SEQUENCE [LARGE SCALE GENOMIC DNA]</scope>
    <source>
        <strain evidence="2">Bat1K_MPI-CBG_1</strain>
    </source>
</reference>
<dbReference type="EMBL" id="JABVXQ010000010">
    <property type="protein sequence ID" value="KAF6088375.1"/>
    <property type="molecule type" value="Genomic_DNA"/>
</dbReference>
<name>A0A834DLY3_9CHIR</name>
<feature type="compositionally biased region" description="Pro residues" evidence="1">
    <location>
        <begin position="243"/>
        <end position="255"/>
    </location>
</feature>
<gene>
    <name evidence="2" type="ORF">HJG60_008211</name>
</gene>
<accession>A0A834DLY3</accession>
<feature type="region of interest" description="Disordered" evidence="1">
    <location>
        <begin position="1"/>
        <end position="24"/>
    </location>
</feature>